<sequence>MSSWRTGRLPAKHFYGRFEHCLTAAITYRCEAGRAPGSSLQTALLTTRRTGPAHHKQEKEEEGSPHHHGRRPQHTIVPLHPATRACLSNAKLKFDEHHTPNSHRTRQGRVIGVHCEDHAQTPGGPRSRPAQAVCSRRRLHTPVRSPRLGAQRQHKSGAYIRQGGVSPRRALPLRVIGGRSGRMSLTRPHMSLPAYIDGPSATRAWRSATSYTAACSRGRRVTRGERVATLSSGQEGIADPIDEGPDGRNR</sequence>
<feature type="compositionally biased region" description="Basic and acidic residues" evidence="1">
    <location>
        <begin position="55"/>
        <end position="65"/>
    </location>
</feature>
<evidence type="ECO:0000313" key="3">
    <source>
        <dbReference type="Proteomes" id="UP000479190"/>
    </source>
</evidence>
<gene>
    <name evidence="2" type="ORF">TBRA_LOCUS2017</name>
</gene>
<protein>
    <submittedName>
        <fullName evidence="2">Uncharacterized protein</fullName>
    </submittedName>
</protein>
<feature type="region of interest" description="Disordered" evidence="1">
    <location>
        <begin position="225"/>
        <end position="250"/>
    </location>
</feature>
<name>A0A6H5I2F0_9HYME</name>
<keyword evidence="3" id="KW-1185">Reference proteome</keyword>
<dbReference type="AlphaFoldDB" id="A0A6H5I2F0"/>
<accession>A0A6H5I2F0</accession>
<evidence type="ECO:0000256" key="1">
    <source>
        <dbReference type="SAM" id="MobiDB-lite"/>
    </source>
</evidence>
<dbReference type="Proteomes" id="UP000479190">
    <property type="component" value="Unassembled WGS sequence"/>
</dbReference>
<organism evidence="2 3">
    <name type="scientific">Trichogramma brassicae</name>
    <dbReference type="NCBI Taxonomy" id="86971"/>
    <lineage>
        <taxon>Eukaryota</taxon>
        <taxon>Metazoa</taxon>
        <taxon>Ecdysozoa</taxon>
        <taxon>Arthropoda</taxon>
        <taxon>Hexapoda</taxon>
        <taxon>Insecta</taxon>
        <taxon>Pterygota</taxon>
        <taxon>Neoptera</taxon>
        <taxon>Endopterygota</taxon>
        <taxon>Hymenoptera</taxon>
        <taxon>Apocrita</taxon>
        <taxon>Proctotrupomorpha</taxon>
        <taxon>Chalcidoidea</taxon>
        <taxon>Trichogrammatidae</taxon>
        <taxon>Trichogramma</taxon>
    </lineage>
</organism>
<reference evidence="2 3" key="1">
    <citation type="submission" date="2020-02" db="EMBL/GenBank/DDBJ databases">
        <authorList>
            <person name="Ferguson B K."/>
        </authorList>
    </citation>
    <scope>NUCLEOTIDE SEQUENCE [LARGE SCALE GENOMIC DNA]</scope>
</reference>
<dbReference type="EMBL" id="CADCXV010000399">
    <property type="protein sequence ID" value="CAB0030001.1"/>
    <property type="molecule type" value="Genomic_DNA"/>
</dbReference>
<proteinExistence type="predicted"/>
<evidence type="ECO:0000313" key="2">
    <source>
        <dbReference type="EMBL" id="CAB0030001.1"/>
    </source>
</evidence>
<feature type="region of interest" description="Disordered" evidence="1">
    <location>
        <begin position="47"/>
        <end position="73"/>
    </location>
</feature>